<evidence type="ECO:0000256" key="8">
    <source>
        <dbReference type="ARBA" id="ARBA00023180"/>
    </source>
</evidence>
<feature type="active site" evidence="16">
    <location>
        <position position="230"/>
    </location>
</feature>
<dbReference type="SUPFAM" id="SSF57180">
    <property type="entry name" value="Cellulose-binding domain"/>
    <property type="match status" value="1"/>
</dbReference>
<comment type="catalytic activity">
    <reaction evidence="15">
        <text>[(1-&gt;4)-alpha-D-galacturonosyl](n) + H2O = alpha-D-galacturonate + [(1-&gt;4)-alpha-D-galacturonosyl](n-1)</text>
        <dbReference type="Rhea" id="RHEA:14117"/>
        <dbReference type="Rhea" id="RHEA-COMP:14570"/>
        <dbReference type="Rhea" id="RHEA-COMP:14572"/>
        <dbReference type="ChEBI" id="CHEBI:15377"/>
        <dbReference type="ChEBI" id="CHEBI:58658"/>
        <dbReference type="ChEBI" id="CHEBI:140523"/>
        <dbReference type="EC" id="3.2.1.67"/>
    </reaction>
</comment>
<evidence type="ECO:0000256" key="17">
    <source>
        <dbReference type="RuleBase" id="RU361169"/>
    </source>
</evidence>
<evidence type="ECO:0000256" key="13">
    <source>
        <dbReference type="ARBA" id="ARBA00037312"/>
    </source>
</evidence>
<keyword evidence="3" id="KW-0964">Secreted</keyword>
<comment type="similarity">
    <text evidence="2 17">Belongs to the glycosyl hydrolase 28 family.</text>
</comment>
<keyword evidence="6 17" id="KW-0378">Hydrolase</keyword>
<evidence type="ECO:0000256" key="2">
    <source>
        <dbReference type="ARBA" id="ARBA00008834"/>
    </source>
</evidence>
<evidence type="ECO:0000256" key="3">
    <source>
        <dbReference type="ARBA" id="ARBA00022525"/>
    </source>
</evidence>
<evidence type="ECO:0000256" key="5">
    <source>
        <dbReference type="ARBA" id="ARBA00022737"/>
    </source>
</evidence>
<evidence type="ECO:0000256" key="16">
    <source>
        <dbReference type="PROSITE-ProRule" id="PRU10052"/>
    </source>
</evidence>
<evidence type="ECO:0000256" key="12">
    <source>
        <dbReference type="ARBA" id="ARBA00023326"/>
    </source>
</evidence>
<feature type="chain" id="PRO_5004548648" description="galacturonan 1,4-alpha-galacturonidase" evidence="19">
    <location>
        <begin position="17"/>
        <end position="505"/>
    </location>
</feature>
<dbReference type="Pfam" id="PF00734">
    <property type="entry name" value="CBM_1"/>
    <property type="match status" value="1"/>
</dbReference>
<dbReference type="Gene3D" id="2.160.20.10">
    <property type="entry name" value="Single-stranded right-handed beta-helix, Pectin lyase-like"/>
    <property type="match status" value="1"/>
</dbReference>
<dbReference type="InterPro" id="IPR035971">
    <property type="entry name" value="CBD_sf"/>
</dbReference>
<dbReference type="PROSITE" id="PS00562">
    <property type="entry name" value="CBM1_1"/>
    <property type="match status" value="1"/>
</dbReference>
<reference evidence="22" key="2">
    <citation type="submission" date="2013-04" db="EMBL/GenBank/DDBJ databases">
        <title>Genomic mechanisms accounting for the adaptation to parasitism in nematode-trapping fungi.</title>
        <authorList>
            <person name="Ahren D.G."/>
        </authorList>
    </citation>
    <scope>NUCLEOTIDE SEQUENCE [LARGE SCALE GENOMIC DNA]</scope>
    <source>
        <strain evidence="22">CBS 200.50</strain>
    </source>
</reference>
<dbReference type="InterPro" id="IPR006626">
    <property type="entry name" value="PbH1"/>
</dbReference>
<evidence type="ECO:0000313" key="22">
    <source>
        <dbReference type="Proteomes" id="UP000015100"/>
    </source>
</evidence>
<dbReference type="SMART" id="SM00236">
    <property type="entry name" value="fCBD"/>
    <property type="match status" value="1"/>
</dbReference>
<feature type="region of interest" description="Disordered" evidence="18">
    <location>
        <begin position="431"/>
        <end position="463"/>
    </location>
</feature>
<evidence type="ECO:0000256" key="7">
    <source>
        <dbReference type="ARBA" id="ARBA00023157"/>
    </source>
</evidence>
<evidence type="ECO:0000256" key="15">
    <source>
        <dbReference type="ARBA" id="ARBA00048766"/>
    </source>
</evidence>
<name>S8BQR7_DACHA</name>
<dbReference type="SUPFAM" id="SSF51126">
    <property type="entry name" value="Pectin lyase-like"/>
    <property type="match status" value="1"/>
</dbReference>
<dbReference type="InterPro" id="IPR012334">
    <property type="entry name" value="Pectin_lyas_fold"/>
</dbReference>
<evidence type="ECO:0000256" key="4">
    <source>
        <dbReference type="ARBA" id="ARBA00022729"/>
    </source>
</evidence>
<keyword evidence="7" id="KW-1015">Disulfide bond</keyword>
<dbReference type="SMART" id="SM00710">
    <property type="entry name" value="PbH1"/>
    <property type="match status" value="5"/>
</dbReference>
<gene>
    <name evidence="21" type="ORF">H072_8720</name>
</gene>
<keyword evidence="12" id="KW-0624">Polysaccharide degradation</keyword>
<keyword evidence="4 19" id="KW-0732">Signal</keyword>
<dbReference type="HOGENOM" id="CLU_016031_1_0_1"/>
<reference evidence="21 22" key="1">
    <citation type="journal article" date="2013" name="PLoS Genet.">
        <title>Genomic mechanisms accounting for the adaptation to parasitism in nematode-trapping fungi.</title>
        <authorList>
            <person name="Meerupati T."/>
            <person name="Andersson K.M."/>
            <person name="Friman E."/>
            <person name="Kumar D."/>
            <person name="Tunlid A."/>
            <person name="Ahren D."/>
        </authorList>
    </citation>
    <scope>NUCLEOTIDE SEQUENCE [LARGE SCALE GENOMIC DNA]</scope>
    <source>
        <strain evidence="21 22">CBS 200.50</strain>
    </source>
</reference>
<dbReference type="GO" id="GO:0030248">
    <property type="term" value="F:cellulose binding"/>
    <property type="evidence" value="ECO:0007669"/>
    <property type="project" value="InterPro"/>
</dbReference>
<dbReference type="InterPro" id="IPR011050">
    <property type="entry name" value="Pectin_lyase_fold/virulence"/>
</dbReference>
<keyword evidence="22" id="KW-1185">Reference proteome</keyword>
<dbReference type="GO" id="GO:0045490">
    <property type="term" value="P:pectin catabolic process"/>
    <property type="evidence" value="ECO:0007669"/>
    <property type="project" value="UniProtKB-ARBA"/>
</dbReference>
<evidence type="ECO:0000256" key="9">
    <source>
        <dbReference type="ARBA" id="ARBA00023277"/>
    </source>
</evidence>
<feature type="region of interest" description="Disordered" evidence="18">
    <location>
        <begin position="392"/>
        <end position="411"/>
    </location>
</feature>
<dbReference type="GO" id="GO:0004650">
    <property type="term" value="F:polygalacturonase activity"/>
    <property type="evidence" value="ECO:0007669"/>
    <property type="project" value="InterPro"/>
</dbReference>
<dbReference type="Proteomes" id="UP000015100">
    <property type="component" value="Unassembled WGS sequence"/>
</dbReference>
<dbReference type="eggNOG" id="ENOG502QPPR">
    <property type="taxonomic scope" value="Eukaryota"/>
</dbReference>
<evidence type="ECO:0000256" key="10">
    <source>
        <dbReference type="ARBA" id="ARBA00023295"/>
    </source>
</evidence>
<evidence type="ECO:0000256" key="1">
    <source>
        <dbReference type="ARBA" id="ARBA00004613"/>
    </source>
</evidence>
<dbReference type="GO" id="GO:0071555">
    <property type="term" value="P:cell wall organization"/>
    <property type="evidence" value="ECO:0007669"/>
    <property type="project" value="UniProtKB-KW"/>
</dbReference>
<dbReference type="OMA" id="WQFNDCK"/>
<accession>S8BQR7</accession>
<comment type="subcellular location">
    <subcellularLocation>
        <location evidence="1">Secreted</location>
    </subcellularLocation>
</comment>
<dbReference type="EC" id="3.2.1.67" evidence="14"/>
<proteinExistence type="inferred from homology"/>
<feature type="domain" description="CBM1" evidence="20">
    <location>
        <begin position="469"/>
        <end position="505"/>
    </location>
</feature>
<evidence type="ECO:0000256" key="11">
    <source>
        <dbReference type="ARBA" id="ARBA00023316"/>
    </source>
</evidence>
<dbReference type="AlphaFoldDB" id="S8BQR7"/>
<evidence type="ECO:0000313" key="21">
    <source>
        <dbReference type="EMBL" id="EPS37592.1"/>
    </source>
</evidence>
<evidence type="ECO:0000256" key="19">
    <source>
        <dbReference type="SAM" id="SignalP"/>
    </source>
</evidence>
<keyword evidence="11" id="KW-0961">Cell wall biogenesis/degradation</keyword>
<evidence type="ECO:0000256" key="18">
    <source>
        <dbReference type="SAM" id="MobiDB-lite"/>
    </source>
</evidence>
<feature type="signal peptide" evidence="19">
    <location>
        <begin position="1"/>
        <end position="16"/>
    </location>
</feature>
<sequence length="505" mass="52766">MRYAALLCVLAAAASAQTTCTVASNTNDATAAIQSALSACNNGGKVVMSGSYTLGSVLATNNLNNIQIELSGTLTLSNDLTYWDSNAIPLTYQDSYTAWTIGGSNIHIYGGGLYAGNGDAWYKRGTSGVRPIPWTILNAKNVLVENIRQTQSPFWHNFVKGSSNVTFNNINLHSIQSDGSQAQNTDGWDIHTSNNVAITNSYIINGDDCVSLKPNATGVLIQSLYCQGSHGISVGSLGQYAGEVDIVQNVLIKNITMVNAENGARIKAWGGSSKADSTSGGGSGFVKNVTFEDFYVQNVALPIVIDQCYETSASTCVSYPSKIAINVIHYINVQGTGSKSTEVVDMECSQICDNISATGTKLVGTKGTAEFICVNIASTAQLDFPCDASGVTTGTTTKSTKTSKTSSTKTSSMTTTTASVTTTKTSKTTTVSSTKTSTNKSTTASSTSTKTTTTKNTTTKTTTAGNSGCTATHYAQCGGIGYTGCTACASGTTCQYSNDYYSQCL</sequence>
<dbReference type="GO" id="GO:0005576">
    <property type="term" value="C:extracellular region"/>
    <property type="evidence" value="ECO:0007669"/>
    <property type="project" value="UniProtKB-SubCell"/>
</dbReference>
<evidence type="ECO:0000256" key="6">
    <source>
        <dbReference type="ARBA" id="ARBA00022801"/>
    </source>
</evidence>
<keyword evidence="9" id="KW-0119">Carbohydrate metabolism</keyword>
<organism evidence="21 22">
    <name type="scientific">Dactylellina haptotyla (strain CBS 200.50)</name>
    <name type="common">Nematode-trapping fungus</name>
    <name type="synonym">Monacrosporium haptotylum</name>
    <dbReference type="NCBI Taxonomy" id="1284197"/>
    <lineage>
        <taxon>Eukaryota</taxon>
        <taxon>Fungi</taxon>
        <taxon>Dikarya</taxon>
        <taxon>Ascomycota</taxon>
        <taxon>Pezizomycotina</taxon>
        <taxon>Orbiliomycetes</taxon>
        <taxon>Orbiliales</taxon>
        <taxon>Orbiliaceae</taxon>
        <taxon>Dactylellina</taxon>
    </lineage>
</organism>
<dbReference type="PANTHER" id="PTHR31736:SF12">
    <property type="entry name" value="EXO-POLYGALACTURONASE, PUTATIVE-RELATED"/>
    <property type="match status" value="1"/>
</dbReference>
<dbReference type="GO" id="GO:0047911">
    <property type="term" value="F:galacturan 1,4-alpha-galacturonidase activity"/>
    <property type="evidence" value="ECO:0007669"/>
    <property type="project" value="UniProtKB-EC"/>
</dbReference>
<comment type="function">
    <text evidence="13">Specific in hydrolyzing the terminal glycosidic bond of polygalacturonic acid and oligogalacturonates.</text>
</comment>
<keyword evidence="8" id="KW-0325">Glycoprotein</keyword>
<dbReference type="PROSITE" id="PS00502">
    <property type="entry name" value="POLYGALACTURONASE"/>
    <property type="match status" value="1"/>
</dbReference>
<dbReference type="PANTHER" id="PTHR31736">
    <property type="match status" value="1"/>
</dbReference>
<evidence type="ECO:0000259" key="20">
    <source>
        <dbReference type="PROSITE" id="PS51164"/>
    </source>
</evidence>
<dbReference type="Pfam" id="PF00295">
    <property type="entry name" value="Glyco_hydro_28"/>
    <property type="match status" value="1"/>
</dbReference>
<keyword evidence="5" id="KW-0677">Repeat</keyword>
<dbReference type="EMBL" id="AQGS01000631">
    <property type="protein sequence ID" value="EPS37592.1"/>
    <property type="molecule type" value="Genomic_DNA"/>
</dbReference>
<dbReference type="OrthoDB" id="187139at2759"/>
<dbReference type="InterPro" id="IPR000254">
    <property type="entry name" value="CBD"/>
</dbReference>
<dbReference type="InterPro" id="IPR000743">
    <property type="entry name" value="Glyco_hydro_28"/>
</dbReference>
<keyword evidence="10 17" id="KW-0326">Glycosidase</keyword>
<dbReference type="STRING" id="1284197.S8BQR7"/>
<dbReference type="PROSITE" id="PS51164">
    <property type="entry name" value="CBM1_2"/>
    <property type="match status" value="1"/>
</dbReference>
<protein>
    <recommendedName>
        <fullName evidence="14">galacturonan 1,4-alpha-galacturonidase</fullName>
        <ecNumber evidence="14">3.2.1.67</ecNumber>
    </recommendedName>
</protein>
<evidence type="ECO:0000256" key="14">
    <source>
        <dbReference type="ARBA" id="ARBA00038933"/>
    </source>
</evidence>
<comment type="caution">
    <text evidence="21">The sequence shown here is derived from an EMBL/GenBank/DDBJ whole genome shotgun (WGS) entry which is preliminary data.</text>
</comment>